<name>A0ABT7ZXQ4_9FLAO</name>
<evidence type="ECO:0000313" key="4">
    <source>
        <dbReference type="Proteomes" id="UP001231197"/>
    </source>
</evidence>
<accession>A0ABT7ZXQ4</accession>
<dbReference type="EMBL" id="JASDDK010000005">
    <property type="protein sequence ID" value="MDN3493783.1"/>
    <property type="molecule type" value="Genomic_DNA"/>
</dbReference>
<evidence type="ECO:0000259" key="2">
    <source>
        <dbReference type="Pfam" id="PF03625"/>
    </source>
</evidence>
<keyword evidence="1" id="KW-0732">Signal</keyword>
<sequence>MKTRTITALLFSTLLLSTACKDDNDNNTPPQNNSPETEGIGYVETNDTPSSIYNAIITILNNNNEIGIVAEVDHALNAENNGLALDFTRTIYFGNPNLGTPVMQSNIQAGLDLPQRITVYTDEDGDTVVTYNSIDYIINRHAIGNVETTDMIKNALANIVNTATEKDVTINVSNAEQDQGIISLASDNDFNSTYSSIIDKLNSIDNITIMAELDHQANAQSVDFNLMPAKLIIFGNPILGTPLMVESKTAALDLPQKMLVYENNNGEVFIIYNDPFYMADRHDIDNNNETLTTISNALQNIANAGASPVD</sequence>
<dbReference type="PROSITE" id="PS51257">
    <property type="entry name" value="PROKAR_LIPOPROTEIN"/>
    <property type="match status" value="1"/>
</dbReference>
<dbReference type="RefSeq" id="WP_290207458.1">
    <property type="nucleotide sequence ID" value="NZ_JASDDK010000005.1"/>
</dbReference>
<protein>
    <submittedName>
        <fullName evidence="3">DUF302 domain-containing protein</fullName>
    </submittedName>
</protein>
<dbReference type="Pfam" id="PF03625">
    <property type="entry name" value="DUF302"/>
    <property type="match status" value="2"/>
</dbReference>
<dbReference type="InterPro" id="IPR035923">
    <property type="entry name" value="TT1751-like_sf"/>
</dbReference>
<reference evidence="3 4" key="1">
    <citation type="journal article" date="2023" name="Int. J. Syst. Evol. Microbiol.">
        <title>Winogradskyella bathintestinalis sp. nov., isolated from the intestine of the deep-sea loosejaw dragonfish, Malacosteus niger.</title>
        <authorList>
            <person name="Uniacke-Lowe S."/>
            <person name="Johnson C.N."/>
            <person name="Stanton C."/>
            <person name="Hill C."/>
            <person name="Ross P."/>
        </authorList>
    </citation>
    <scope>NUCLEOTIDE SEQUENCE [LARGE SCALE GENOMIC DNA]</scope>
    <source>
        <strain evidence="3 4">APC 3343</strain>
    </source>
</reference>
<feature type="signal peptide" evidence="1">
    <location>
        <begin position="1"/>
        <end position="21"/>
    </location>
</feature>
<dbReference type="PANTHER" id="PTHR38342:SF2">
    <property type="entry name" value="INNER MEMBRANE OR EXPORTED"/>
    <property type="match status" value="1"/>
</dbReference>
<evidence type="ECO:0000313" key="3">
    <source>
        <dbReference type="EMBL" id="MDN3493783.1"/>
    </source>
</evidence>
<organism evidence="3 4">
    <name type="scientific">Winogradskyella bathintestinalis</name>
    <dbReference type="NCBI Taxonomy" id="3035208"/>
    <lineage>
        <taxon>Bacteria</taxon>
        <taxon>Pseudomonadati</taxon>
        <taxon>Bacteroidota</taxon>
        <taxon>Flavobacteriia</taxon>
        <taxon>Flavobacteriales</taxon>
        <taxon>Flavobacteriaceae</taxon>
        <taxon>Winogradskyella</taxon>
    </lineage>
</organism>
<feature type="domain" description="DUF302" evidence="2">
    <location>
        <begin position="213"/>
        <end position="275"/>
    </location>
</feature>
<feature type="chain" id="PRO_5047374096" evidence="1">
    <location>
        <begin position="22"/>
        <end position="310"/>
    </location>
</feature>
<dbReference type="InterPro" id="IPR005180">
    <property type="entry name" value="DUF302"/>
</dbReference>
<dbReference type="PANTHER" id="PTHR38342">
    <property type="entry name" value="SLR5037 PROTEIN"/>
    <property type="match status" value="1"/>
</dbReference>
<dbReference type="SUPFAM" id="SSF103247">
    <property type="entry name" value="TT1751-like"/>
    <property type="match status" value="2"/>
</dbReference>
<feature type="domain" description="DUF302" evidence="2">
    <location>
        <begin position="72"/>
        <end position="133"/>
    </location>
</feature>
<dbReference type="Proteomes" id="UP001231197">
    <property type="component" value="Unassembled WGS sequence"/>
</dbReference>
<dbReference type="CDD" id="cd14797">
    <property type="entry name" value="DUF302"/>
    <property type="match status" value="2"/>
</dbReference>
<comment type="caution">
    <text evidence="3">The sequence shown here is derived from an EMBL/GenBank/DDBJ whole genome shotgun (WGS) entry which is preliminary data.</text>
</comment>
<gene>
    <name evidence="3" type="ORF">QMA06_13740</name>
</gene>
<proteinExistence type="predicted"/>
<evidence type="ECO:0000256" key="1">
    <source>
        <dbReference type="SAM" id="SignalP"/>
    </source>
</evidence>
<dbReference type="Gene3D" id="3.30.310.70">
    <property type="entry name" value="TT1751-like domain"/>
    <property type="match status" value="2"/>
</dbReference>
<keyword evidence="4" id="KW-1185">Reference proteome</keyword>